<dbReference type="RefSeq" id="WP_120523339.1">
    <property type="nucleotide sequence ID" value="NZ_JABFJV010000059.1"/>
</dbReference>
<dbReference type="Proteomes" id="UP000563426">
    <property type="component" value="Unassembled WGS sequence"/>
</dbReference>
<feature type="region of interest" description="Disordered" evidence="1">
    <location>
        <begin position="1"/>
        <end position="65"/>
    </location>
</feature>
<feature type="compositionally biased region" description="Gly residues" evidence="1">
    <location>
        <begin position="78"/>
        <end position="87"/>
    </location>
</feature>
<dbReference type="EMBL" id="JABFJV010000059">
    <property type="protein sequence ID" value="NOK34118.1"/>
    <property type="molecule type" value="Genomic_DNA"/>
</dbReference>
<accession>A0A3A8IY77</accession>
<sequence>MASRRKTHAAPRRKHAAATPAKRAARKSHASASASGRYTDPALRERLKKRILKGEKGGRAGQWSARKAQLLAAEYKKAGGGYRGGRGTAQRHLSSWTKEEWGTQDGGTRARHGRTTARYLPKKAWAHLSPAQKKATERRKRAGSKAGRQFVANTPAARRARKQATKRQAAPARS</sequence>
<evidence type="ECO:0008006" key="4">
    <source>
        <dbReference type="Google" id="ProtNLM"/>
    </source>
</evidence>
<protein>
    <recommendedName>
        <fullName evidence="4">DUF5872 domain-containing protein</fullName>
    </recommendedName>
</protein>
<organism evidence="2 3">
    <name type="scientific">Corallococcus exercitus</name>
    <dbReference type="NCBI Taxonomy" id="2316736"/>
    <lineage>
        <taxon>Bacteria</taxon>
        <taxon>Pseudomonadati</taxon>
        <taxon>Myxococcota</taxon>
        <taxon>Myxococcia</taxon>
        <taxon>Myxococcales</taxon>
        <taxon>Cystobacterineae</taxon>
        <taxon>Myxococcaceae</taxon>
        <taxon>Corallococcus</taxon>
    </lineage>
</organism>
<feature type="compositionally biased region" description="Basic residues" evidence="1">
    <location>
        <begin position="1"/>
        <end position="16"/>
    </location>
</feature>
<proteinExistence type="predicted"/>
<comment type="caution">
    <text evidence="2">The sequence shown here is derived from an EMBL/GenBank/DDBJ whole genome shotgun (WGS) entry which is preliminary data.</text>
</comment>
<reference evidence="2 3" key="1">
    <citation type="submission" date="2020-05" db="EMBL/GenBank/DDBJ databases">
        <authorList>
            <person name="Whitworth D."/>
        </authorList>
    </citation>
    <scope>NUCLEOTIDE SEQUENCE [LARGE SCALE GENOMIC DNA]</scope>
    <source>
        <strain evidence="2 3">AB043B</strain>
    </source>
</reference>
<gene>
    <name evidence="2" type="ORF">HMI49_13030</name>
</gene>
<dbReference type="OrthoDB" id="791686at2"/>
<evidence type="ECO:0000313" key="2">
    <source>
        <dbReference type="EMBL" id="NOK34118.1"/>
    </source>
</evidence>
<evidence type="ECO:0000256" key="1">
    <source>
        <dbReference type="SAM" id="MobiDB-lite"/>
    </source>
</evidence>
<evidence type="ECO:0000313" key="3">
    <source>
        <dbReference type="Proteomes" id="UP000563426"/>
    </source>
</evidence>
<keyword evidence="3" id="KW-1185">Reference proteome</keyword>
<feature type="compositionally biased region" description="Basic residues" evidence="1">
    <location>
        <begin position="109"/>
        <end position="125"/>
    </location>
</feature>
<feature type="region of interest" description="Disordered" evidence="1">
    <location>
        <begin position="78"/>
        <end position="174"/>
    </location>
</feature>
<name>A0A3A8IY77_9BACT</name>
<dbReference type="AlphaFoldDB" id="A0A3A8IY77"/>